<reference evidence="3 4" key="1">
    <citation type="submission" date="2018-05" db="EMBL/GenBank/DDBJ databases">
        <title>Complete Genome Sequence of Methylobacterium sp. 17Sr1-43.</title>
        <authorList>
            <person name="Srinivasan S."/>
        </authorList>
    </citation>
    <scope>NUCLEOTIDE SEQUENCE [LARGE SCALE GENOMIC DNA]</scope>
    <source>
        <strain evidence="3 4">17Sr1-43</strain>
    </source>
</reference>
<dbReference type="AlphaFoldDB" id="A0A2U8VNK1"/>
<feature type="compositionally biased region" description="Polar residues" evidence="1">
    <location>
        <begin position="7"/>
        <end position="24"/>
    </location>
</feature>
<dbReference type="KEGG" id="meti:DK427_04235"/>
<feature type="region of interest" description="Disordered" evidence="1">
    <location>
        <begin position="1"/>
        <end position="61"/>
    </location>
</feature>
<dbReference type="Pfam" id="PF08722">
    <property type="entry name" value="Tn7_TnsA-like_N"/>
    <property type="match status" value="1"/>
</dbReference>
<gene>
    <name evidence="3" type="ORF">DK427_04235</name>
</gene>
<proteinExistence type="predicted"/>
<dbReference type="EMBL" id="CP029551">
    <property type="protein sequence ID" value="AWN35048.1"/>
    <property type="molecule type" value="Genomic_DNA"/>
</dbReference>
<accession>A0A2U8VNK1</accession>
<dbReference type="OrthoDB" id="7982727at2"/>
<dbReference type="InterPro" id="IPR014833">
    <property type="entry name" value="TnsA_N"/>
</dbReference>
<keyword evidence="4" id="KW-1185">Reference proteome</keyword>
<evidence type="ECO:0000313" key="3">
    <source>
        <dbReference type="EMBL" id="AWN35048.1"/>
    </source>
</evidence>
<evidence type="ECO:0000313" key="4">
    <source>
        <dbReference type="Proteomes" id="UP000246058"/>
    </source>
</evidence>
<organism evidence="3 4">
    <name type="scientific">Methylobacterium radiodurans</name>
    <dbReference type="NCBI Taxonomy" id="2202828"/>
    <lineage>
        <taxon>Bacteria</taxon>
        <taxon>Pseudomonadati</taxon>
        <taxon>Pseudomonadota</taxon>
        <taxon>Alphaproteobacteria</taxon>
        <taxon>Hyphomicrobiales</taxon>
        <taxon>Methylobacteriaceae</taxon>
        <taxon>Methylobacterium</taxon>
    </lineage>
</organism>
<evidence type="ECO:0000256" key="1">
    <source>
        <dbReference type="SAM" id="MobiDB-lite"/>
    </source>
</evidence>
<protein>
    <recommendedName>
        <fullName evidence="2">TnsA endonuclease N-terminal domain-containing protein</fullName>
    </recommendedName>
</protein>
<name>A0A2U8VNK1_9HYPH</name>
<evidence type="ECO:0000259" key="2">
    <source>
        <dbReference type="Pfam" id="PF08722"/>
    </source>
</evidence>
<dbReference type="Proteomes" id="UP000246058">
    <property type="component" value="Chromosome"/>
</dbReference>
<feature type="domain" description="TnsA endonuclease N-terminal" evidence="2">
    <location>
        <begin position="185"/>
        <end position="239"/>
    </location>
</feature>
<sequence length="356" mass="38557">MADGRITVTTGQESFEGSPKNRSGSFPPRGIVDRRPGTPRGVGGAPRAGRRPWASDASGAHAVDAGSYRIRTGAMASARRGGPGPRVPPIVTTRMHLACTASTVPSRAVESDCRLPTDGRVSMDTMPADHLWYPPERSRASRIVTKPSRGGSRVTIVAGSPEREFHLESHLEAKAAFVMLARRETVDLWEQPPAIPYEDTDGRTRRHTFDFLQTLRDGTRVLVAVKPWRRAIEQDLPRTLRSIAEQIGASGIDVADRVALLTERRLGRDTVHNARLILSARRDVDPEADAAVAEVVADLHGETTLRNIACTSGFDGRGFRAGIRLIAAGRLVVPKAARLAPETSVRAAHQTTSEAE</sequence>